<keyword evidence="2" id="KW-1185">Reference proteome</keyword>
<evidence type="ECO:0000313" key="2">
    <source>
        <dbReference type="Proteomes" id="UP000009081"/>
    </source>
</evidence>
<keyword evidence="1" id="KW-0614">Plasmid</keyword>
<dbReference type="EMBL" id="CP001511">
    <property type="protein sequence ID" value="ACS43682.1"/>
    <property type="molecule type" value="Genomic_DNA"/>
</dbReference>
<geneLocation type="plasmid" evidence="1 2">
    <name>megaplasmid</name>
</geneLocation>
<gene>
    <name evidence="1" type="ordered locus">MexAM1_META2p0844</name>
</gene>
<dbReference type="Proteomes" id="UP000009081">
    <property type="component" value="Plasmid megaplasmid"/>
</dbReference>
<dbReference type="HOGENOM" id="CLU_1401042_0_0_5"/>
<accession>C5B5F0</accession>
<organism evidence="1 2">
    <name type="scientific">Methylorubrum extorquens (strain ATCC 14718 / DSM 1338 / JCM 2805 / NCIMB 9133 / AM1)</name>
    <name type="common">Methylobacterium extorquens</name>
    <dbReference type="NCBI Taxonomy" id="272630"/>
    <lineage>
        <taxon>Bacteria</taxon>
        <taxon>Pseudomonadati</taxon>
        <taxon>Pseudomonadota</taxon>
        <taxon>Alphaproteobacteria</taxon>
        <taxon>Hyphomicrobiales</taxon>
        <taxon>Methylobacteriaceae</taxon>
        <taxon>Methylorubrum</taxon>
    </lineage>
</organism>
<reference evidence="1 2" key="1">
    <citation type="journal article" date="2009" name="PLoS ONE">
        <title>Methylobacterium genome sequences: a reference blueprint to investigate microbial metabolism of C1 compounds from natural and industrial sources.</title>
        <authorList>
            <person name="Vuilleumier S."/>
            <person name="Chistoserdova L."/>
            <person name="Lee M.-C."/>
            <person name="Bringel F."/>
            <person name="Lajus A."/>
            <person name="Zhou Y."/>
            <person name="Gourion B."/>
            <person name="Barbe V."/>
            <person name="Chang J."/>
            <person name="Cruveiller S."/>
            <person name="Dossat C."/>
            <person name="Gillett W."/>
            <person name="Gruffaz C."/>
            <person name="Haugen E."/>
            <person name="Hourcade E."/>
            <person name="Levy R."/>
            <person name="Mangenot S."/>
            <person name="Muller E."/>
            <person name="Nadalig T."/>
            <person name="Pagni M."/>
            <person name="Penny C."/>
            <person name="Peyraud R."/>
            <person name="Robinson D.G."/>
            <person name="Roche D."/>
            <person name="Rouy Z."/>
            <person name="Saenampechek C."/>
            <person name="Salvignol G."/>
            <person name="Vallenet D."/>
            <person name="Wu Z."/>
            <person name="Marx C.J."/>
            <person name="Vorholt J.A."/>
            <person name="Olson M.V."/>
            <person name="Kaul R."/>
            <person name="Weissenbach J."/>
            <person name="Medigue C."/>
            <person name="Lidstrom M.E."/>
        </authorList>
    </citation>
    <scope>NUCLEOTIDE SEQUENCE [LARGE SCALE GENOMIC DNA]</scope>
    <source>
        <strain evidence="2">ATCC 14718 / DSM 1338 / JCM 2805 / NCIMB 9133 / AM1</strain>
    </source>
</reference>
<dbReference type="RefSeq" id="WP_012754116.1">
    <property type="nucleotide sequence ID" value="NC_012811.1"/>
</dbReference>
<sequence>MYVIKGRRKDGADAFIASEETGHSFVDETMDAAFVGSARSAGAILGAVSRMGTYHRGTSMDLPSFAVHRAEIEAKPVAIDDAVRAKLADSDAQAPRGWRFVPMDAEGRYATPKHHWSPSTAVLSEGVRLRDLRSAVGFLDGLGAGWSLFVVRTAVSPVPLTAAEMVATIADEMEVAVAEPDEDLSDVQVYVPRL</sequence>
<proteinExistence type="predicted"/>
<evidence type="ECO:0000313" key="1">
    <source>
        <dbReference type="EMBL" id="ACS43682.1"/>
    </source>
</evidence>
<dbReference type="KEGG" id="mea:Mex_2p0844"/>
<dbReference type="AlphaFoldDB" id="C5B5F0"/>
<protein>
    <submittedName>
        <fullName evidence="1">Uncharacterized protein</fullName>
    </submittedName>
</protein>
<name>C5B5F0_METEA</name>